<dbReference type="Pfam" id="PF07418">
    <property type="entry name" value="PCEMA1"/>
    <property type="match status" value="1"/>
</dbReference>
<proteinExistence type="predicted"/>
<dbReference type="Proteomes" id="UP000030659">
    <property type="component" value="Unassembled WGS sequence"/>
</dbReference>
<evidence type="ECO:0000313" key="1">
    <source>
        <dbReference type="EMBL" id="EUD73584.1"/>
    </source>
</evidence>
<accession>W7AYA6</accession>
<sequence>MSGWHIISYEEDYENKIKVNFIPYREYYERKQQNAHKQHRGPPPVPKMSEKQELLVEQKLI</sequence>
<gene>
    <name evidence="1" type="ORF">YYG_01630</name>
</gene>
<reference evidence="1 2" key="1">
    <citation type="submission" date="2013-02" db="EMBL/GenBank/DDBJ databases">
        <title>The Genome Sequence of Plasmodium vinckei petteri CR.</title>
        <authorList>
            <consortium name="The Broad Institute Genome Sequencing Platform"/>
            <consortium name="The Broad Institute Genome Sequencing Center for Infectious Disease"/>
            <person name="Neafsey D."/>
            <person name="Cheeseman I."/>
            <person name="Volkman S."/>
            <person name="Adams J."/>
            <person name="Walker B."/>
            <person name="Young S.K."/>
            <person name="Zeng Q."/>
            <person name="Gargeya S."/>
            <person name="Fitzgerald M."/>
            <person name="Haas B."/>
            <person name="Abouelleil A."/>
            <person name="Alvarado L."/>
            <person name="Arachchi H.M."/>
            <person name="Berlin A.M."/>
            <person name="Chapman S.B."/>
            <person name="Dewar J."/>
            <person name="Goldberg J."/>
            <person name="Griggs A."/>
            <person name="Gujja S."/>
            <person name="Hansen M."/>
            <person name="Howarth C."/>
            <person name="Imamovic A."/>
            <person name="Larimer J."/>
            <person name="McCowan C."/>
            <person name="Murphy C."/>
            <person name="Neiman D."/>
            <person name="Pearson M."/>
            <person name="Priest M."/>
            <person name="Roberts A."/>
            <person name="Saif S."/>
            <person name="Shea T."/>
            <person name="Sisk P."/>
            <person name="Sykes S."/>
            <person name="Wortman J."/>
            <person name="Nusbaum C."/>
            <person name="Birren B."/>
        </authorList>
    </citation>
    <scope>NUCLEOTIDE SEQUENCE [LARGE SCALE GENOMIC DNA]</scope>
    <source>
        <strain evidence="1 2">CR</strain>
    </source>
</reference>
<dbReference type="InterPro" id="IPR010882">
    <property type="entry name" value="PCEMA1"/>
</dbReference>
<evidence type="ECO:0000313" key="2">
    <source>
        <dbReference type="Proteomes" id="UP000030659"/>
    </source>
</evidence>
<name>W7AYA6_PLAVN</name>
<dbReference type="EMBL" id="KI965396">
    <property type="protein sequence ID" value="EUD73584.1"/>
    <property type="molecule type" value="Genomic_DNA"/>
</dbReference>
<organism evidence="1 2">
    <name type="scientific">Plasmodium vinckei petteri</name>
    <dbReference type="NCBI Taxonomy" id="138298"/>
    <lineage>
        <taxon>Eukaryota</taxon>
        <taxon>Sar</taxon>
        <taxon>Alveolata</taxon>
        <taxon>Apicomplexa</taxon>
        <taxon>Aconoidasida</taxon>
        <taxon>Haemosporida</taxon>
        <taxon>Plasmodiidae</taxon>
        <taxon>Plasmodium</taxon>
        <taxon>Plasmodium (Vinckeia)</taxon>
    </lineage>
</organism>
<protein>
    <submittedName>
        <fullName evidence="1">Uncharacterized protein</fullName>
    </submittedName>
</protein>
<dbReference type="AlphaFoldDB" id="W7AYA6"/>